<comment type="caution">
    <text evidence="1">The sequence shown here is derived from an EMBL/GenBank/DDBJ whole genome shotgun (WGS) entry which is preliminary data.</text>
</comment>
<protein>
    <submittedName>
        <fullName evidence="1">Uncharacterized protein</fullName>
    </submittedName>
</protein>
<dbReference type="OrthoDB" id="3253416at2759"/>
<organism evidence="1 2">
    <name type="scientific">Suillus discolor</name>
    <dbReference type="NCBI Taxonomy" id="1912936"/>
    <lineage>
        <taxon>Eukaryota</taxon>
        <taxon>Fungi</taxon>
        <taxon>Dikarya</taxon>
        <taxon>Basidiomycota</taxon>
        <taxon>Agaricomycotina</taxon>
        <taxon>Agaricomycetes</taxon>
        <taxon>Agaricomycetidae</taxon>
        <taxon>Boletales</taxon>
        <taxon>Suillineae</taxon>
        <taxon>Suillaceae</taxon>
        <taxon>Suillus</taxon>
    </lineage>
</organism>
<dbReference type="RefSeq" id="XP_041299546.1">
    <property type="nucleotide sequence ID" value="XM_041430350.1"/>
</dbReference>
<sequence>MNYNNYNTAVVEMHTFQLVGWPTGVNFTSPSNIGTVSDIQKLHDVLKGRSCY</sequence>
<name>A0A9P7K0G7_9AGAM</name>
<feature type="non-terminal residue" evidence="1">
    <location>
        <position position="52"/>
    </location>
</feature>
<accession>A0A9P7K0G7</accession>
<keyword evidence="2" id="KW-1185">Reference proteome</keyword>
<dbReference type="EMBL" id="JABBWM010000002">
    <property type="protein sequence ID" value="KAG2119720.1"/>
    <property type="molecule type" value="Genomic_DNA"/>
</dbReference>
<dbReference type="GeneID" id="64692609"/>
<evidence type="ECO:0000313" key="1">
    <source>
        <dbReference type="EMBL" id="KAG2119720.1"/>
    </source>
</evidence>
<reference evidence="1" key="1">
    <citation type="journal article" date="2020" name="New Phytol.">
        <title>Comparative genomics reveals dynamic genome evolution in host specialist ectomycorrhizal fungi.</title>
        <authorList>
            <person name="Lofgren L.A."/>
            <person name="Nguyen N.H."/>
            <person name="Vilgalys R."/>
            <person name="Ruytinx J."/>
            <person name="Liao H.L."/>
            <person name="Branco S."/>
            <person name="Kuo A."/>
            <person name="LaButti K."/>
            <person name="Lipzen A."/>
            <person name="Andreopoulos W."/>
            <person name="Pangilinan J."/>
            <person name="Riley R."/>
            <person name="Hundley H."/>
            <person name="Na H."/>
            <person name="Barry K."/>
            <person name="Grigoriev I.V."/>
            <person name="Stajich J.E."/>
            <person name="Kennedy P.G."/>
        </authorList>
    </citation>
    <scope>NUCLEOTIDE SEQUENCE</scope>
    <source>
        <strain evidence="1">FC423</strain>
    </source>
</reference>
<gene>
    <name evidence="1" type="ORF">F5147DRAFT_547693</name>
</gene>
<proteinExistence type="predicted"/>
<dbReference type="Proteomes" id="UP000823399">
    <property type="component" value="Unassembled WGS sequence"/>
</dbReference>
<evidence type="ECO:0000313" key="2">
    <source>
        <dbReference type="Proteomes" id="UP000823399"/>
    </source>
</evidence>
<dbReference type="AlphaFoldDB" id="A0A9P7K0G7"/>